<evidence type="ECO:0000313" key="1">
    <source>
        <dbReference type="EMBL" id="GAB0195649.1"/>
    </source>
</evidence>
<comment type="caution">
    <text evidence="1">The sequence shown here is derived from an EMBL/GenBank/DDBJ whole genome shotgun (WGS) entry which is preliminary data.</text>
</comment>
<proteinExistence type="predicted"/>
<accession>A0ABC9XDL2</accession>
<evidence type="ECO:0000313" key="2">
    <source>
        <dbReference type="Proteomes" id="UP001623348"/>
    </source>
</evidence>
<dbReference type="Proteomes" id="UP001623348">
    <property type="component" value="Unassembled WGS sequence"/>
</dbReference>
<name>A0ABC9XDL2_GRUJA</name>
<dbReference type="EMBL" id="BAAFJT010000013">
    <property type="protein sequence ID" value="GAB0195649.1"/>
    <property type="molecule type" value="Genomic_DNA"/>
</dbReference>
<keyword evidence="2" id="KW-1185">Reference proteome</keyword>
<sequence length="133" mass="15269">MKLGGALLEAYSNLKVSCEDRVMFFSIVADNDQWHGQMSALQKFKPDVRNFFTMKKILKDTDFPNLSENKELDKRKKKRASMCEDESAILQQRPRCCLADGEGLTLFMKLSMQSYSDHTQVSTDCHWTCGSRS</sequence>
<gene>
    <name evidence="1" type="ORF">GRJ2_002030200</name>
</gene>
<protein>
    <submittedName>
        <fullName evidence="1">Uncharacterized protein</fullName>
    </submittedName>
</protein>
<organism evidence="1 2">
    <name type="scientific">Grus japonensis</name>
    <name type="common">Japanese crane</name>
    <name type="synonym">Red-crowned crane</name>
    <dbReference type="NCBI Taxonomy" id="30415"/>
    <lineage>
        <taxon>Eukaryota</taxon>
        <taxon>Metazoa</taxon>
        <taxon>Chordata</taxon>
        <taxon>Craniata</taxon>
        <taxon>Vertebrata</taxon>
        <taxon>Euteleostomi</taxon>
        <taxon>Archelosauria</taxon>
        <taxon>Archosauria</taxon>
        <taxon>Dinosauria</taxon>
        <taxon>Saurischia</taxon>
        <taxon>Theropoda</taxon>
        <taxon>Coelurosauria</taxon>
        <taxon>Aves</taxon>
        <taxon>Neognathae</taxon>
        <taxon>Neoaves</taxon>
        <taxon>Gruiformes</taxon>
        <taxon>Gruidae</taxon>
        <taxon>Grus</taxon>
    </lineage>
</organism>
<reference evidence="1 2" key="1">
    <citation type="submission" date="2024-06" db="EMBL/GenBank/DDBJ databases">
        <title>The draft genome of Grus japonensis, version 3.</title>
        <authorList>
            <person name="Nabeshima K."/>
            <person name="Suzuki S."/>
            <person name="Onuma M."/>
        </authorList>
    </citation>
    <scope>NUCLEOTIDE SEQUENCE [LARGE SCALE GENOMIC DNA]</scope>
    <source>
        <strain evidence="1 2">451A</strain>
    </source>
</reference>
<dbReference type="AlphaFoldDB" id="A0ABC9XDL2"/>